<dbReference type="EMBL" id="JARQZJ010000092">
    <property type="protein sequence ID" value="KAK9884336.1"/>
    <property type="molecule type" value="Genomic_DNA"/>
</dbReference>
<dbReference type="AlphaFoldDB" id="A0AAW1UL70"/>
<proteinExistence type="predicted"/>
<reference evidence="1 2" key="1">
    <citation type="submission" date="2023-03" db="EMBL/GenBank/DDBJ databases">
        <title>Genome insight into feeding habits of ladybird beetles.</title>
        <authorList>
            <person name="Li H.-S."/>
            <person name="Huang Y.-H."/>
            <person name="Pang H."/>
        </authorList>
    </citation>
    <scope>NUCLEOTIDE SEQUENCE [LARGE SCALE GENOMIC DNA]</scope>
    <source>
        <strain evidence="1">SYSU_2023b</strain>
        <tissue evidence="1">Whole body</tissue>
    </source>
</reference>
<protein>
    <submittedName>
        <fullName evidence="1">Uncharacterized protein</fullName>
    </submittedName>
</protein>
<keyword evidence="2" id="KW-1185">Reference proteome</keyword>
<organism evidence="1 2">
    <name type="scientific">Henosepilachna vigintioctopunctata</name>
    <dbReference type="NCBI Taxonomy" id="420089"/>
    <lineage>
        <taxon>Eukaryota</taxon>
        <taxon>Metazoa</taxon>
        <taxon>Ecdysozoa</taxon>
        <taxon>Arthropoda</taxon>
        <taxon>Hexapoda</taxon>
        <taxon>Insecta</taxon>
        <taxon>Pterygota</taxon>
        <taxon>Neoptera</taxon>
        <taxon>Endopterygota</taxon>
        <taxon>Coleoptera</taxon>
        <taxon>Polyphaga</taxon>
        <taxon>Cucujiformia</taxon>
        <taxon>Coccinelloidea</taxon>
        <taxon>Coccinellidae</taxon>
        <taxon>Epilachninae</taxon>
        <taxon>Epilachnini</taxon>
        <taxon>Henosepilachna</taxon>
    </lineage>
</organism>
<name>A0AAW1UL70_9CUCU</name>
<evidence type="ECO:0000313" key="2">
    <source>
        <dbReference type="Proteomes" id="UP001431783"/>
    </source>
</evidence>
<comment type="caution">
    <text evidence="1">The sequence shown here is derived from an EMBL/GenBank/DDBJ whole genome shotgun (WGS) entry which is preliminary data.</text>
</comment>
<gene>
    <name evidence="1" type="ORF">WA026_005286</name>
</gene>
<accession>A0AAW1UL70</accession>
<sequence length="107" mass="13092">MVGILQEKWYPHLGWIIYETLIFFDEHGRTKDTTFRHAYHTRAKQCVFPSHKSEQFEKSQYYMAIRLYSQLPEEVKQTRNTKRYKSSLKKYLLEVEPYGFQDFLCRN</sequence>
<dbReference type="Proteomes" id="UP001431783">
    <property type="component" value="Unassembled WGS sequence"/>
</dbReference>
<evidence type="ECO:0000313" key="1">
    <source>
        <dbReference type="EMBL" id="KAK9884336.1"/>
    </source>
</evidence>